<keyword evidence="9" id="KW-0408">Iron</keyword>
<dbReference type="NCBIfam" id="NF008339">
    <property type="entry name" value="PRK11125.1"/>
    <property type="match status" value="1"/>
</dbReference>
<keyword evidence="6" id="KW-0732">Signal</keyword>
<dbReference type="InterPro" id="IPR003321">
    <property type="entry name" value="Cyt_c552"/>
</dbReference>
<evidence type="ECO:0000256" key="3">
    <source>
        <dbReference type="ARBA" id="ARBA00011887"/>
    </source>
</evidence>
<dbReference type="Gene3D" id="1.10.1130.10">
    <property type="entry name" value="Flavocytochrome C3, Chain A"/>
    <property type="match status" value="1"/>
</dbReference>
<keyword evidence="11" id="KW-0812">Transmembrane</keyword>
<dbReference type="CDD" id="cd00548">
    <property type="entry name" value="NrfA-like"/>
    <property type="match status" value="1"/>
</dbReference>
<gene>
    <name evidence="12" type="ORF">LX69_02621</name>
</gene>
<dbReference type="RefSeq" id="WP_111446460.1">
    <property type="nucleotide sequence ID" value="NZ_QKZK01000024.1"/>
</dbReference>
<dbReference type="SUPFAM" id="SSF48695">
    <property type="entry name" value="Multiheme cytochromes"/>
    <property type="match status" value="1"/>
</dbReference>
<evidence type="ECO:0000313" key="12">
    <source>
        <dbReference type="EMBL" id="PZX13588.1"/>
    </source>
</evidence>
<keyword evidence="8" id="KW-0560">Oxidoreductase</keyword>
<name>A0A2W7N0D9_9BACT</name>
<evidence type="ECO:0000313" key="13">
    <source>
        <dbReference type="Proteomes" id="UP000249239"/>
    </source>
</evidence>
<evidence type="ECO:0000256" key="4">
    <source>
        <dbReference type="ARBA" id="ARBA00022617"/>
    </source>
</evidence>
<protein>
    <recommendedName>
        <fullName evidence="3">nitrite reductase (cytochrome; ammonia-forming)</fullName>
        <ecNumber evidence="3">1.7.2.2</ecNumber>
    </recommendedName>
</protein>
<comment type="similarity">
    <text evidence="2">Belongs to the cytochrome c-552 family.</text>
</comment>
<evidence type="ECO:0000256" key="11">
    <source>
        <dbReference type="SAM" id="Phobius"/>
    </source>
</evidence>
<dbReference type="Proteomes" id="UP000249239">
    <property type="component" value="Unassembled WGS sequence"/>
</dbReference>
<keyword evidence="4" id="KW-0349">Heme</keyword>
<evidence type="ECO:0000256" key="1">
    <source>
        <dbReference type="ARBA" id="ARBA00004196"/>
    </source>
</evidence>
<comment type="caution">
    <text evidence="12">The sequence shown here is derived from an EMBL/GenBank/DDBJ whole genome shotgun (WGS) entry which is preliminary data.</text>
</comment>
<dbReference type="PANTHER" id="PTHR30633:SF0">
    <property type="entry name" value="CYTOCHROME C-552"/>
    <property type="match status" value="1"/>
</dbReference>
<evidence type="ECO:0000256" key="10">
    <source>
        <dbReference type="ARBA" id="ARBA00049131"/>
    </source>
</evidence>
<comment type="catalytic activity">
    <reaction evidence="10">
        <text>6 Fe(III)-[cytochrome c] + NH4(+) + 2 H2O = 6 Fe(II)-[cytochrome c] + nitrite + 8 H(+)</text>
        <dbReference type="Rhea" id="RHEA:13089"/>
        <dbReference type="Rhea" id="RHEA-COMP:10350"/>
        <dbReference type="Rhea" id="RHEA-COMP:14399"/>
        <dbReference type="ChEBI" id="CHEBI:15377"/>
        <dbReference type="ChEBI" id="CHEBI:15378"/>
        <dbReference type="ChEBI" id="CHEBI:16301"/>
        <dbReference type="ChEBI" id="CHEBI:28938"/>
        <dbReference type="ChEBI" id="CHEBI:29033"/>
        <dbReference type="ChEBI" id="CHEBI:29034"/>
        <dbReference type="EC" id="1.7.2.2"/>
    </reaction>
</comment>
<evidence type="ECO:0000256" key="7">
    <source>
        <dbReference type="ARBA" id="ARBA00022837"/>
    </source>
</evidence>
<evidence type="ECO:0000256" key="5">
    <source>
        <dbReference type="ARBA" id="ARBA00022723"/>
    </source>
</evidence>
<evidence type="ECO:0000256" key="6">
    <source>
        <dbReference type="ARBA" id="ARBA00022729"/>
    </source>
</evidence>
<dbReference type="Pfam" id="PF02335">
    <property type="entry name" value="Cytochrom_C552"/>
    <property type="match status" value="1"/>
</dbReference>
<dbReference type="OrthoDB" id="9780421at2"/>
<keyword evidence="7" id="KW-0106">Calcium</keyword>
<reference evidence="12 13" key="1">
    <citation type="submission" date="2018-06" db="EMBL/GenBank/DDBJ databases">
        <title>Genomic Encyclopedia of Archaeal and Bacterial Type Strains, Phase II (KMG-II): from individual species to whole genera.</title>
        <authorList>
            <person name="Goeker M."/>
        </authorList>
    </citation>
    <scope>NUCLEOTIDE SEQUENCE [LARGE SCALE GENOMIC DNA]</scope>
    <source>
        <strain evidence="12 13">DSM 6779</strain>
    </source>
</reference>
<dbReference type="GO" id="GO:0046872">
    <property type="term" value="F:metal ion binding"/>
    <property type="evidence" value="ECO:0007669"/>
    <property type="project" value="UniProtKB-KW"/>
</dbReference>
<accession>A0A2W7N0D9</accession>
<dbReference type="PIRSF" id="PIRSF000243">
    <property type="entry name" value="Cyt_c552"/>
    <property type="match status" value="1"/>
</dbReference>
<sequence>MLRKLTESIRRKPILGWALFTVVMVAVFLLGLLAASITERRAEIATLYNNKRIAISGINAKNEEWGINYPREYNTWKKTKEMNFKSKHLGNTPEDVLEHRPEMVVLWAGYAFARDYSAPRGHMHAVEDVTHTLRTGTPDETHKDMQPSTCWTCKSPDVPRRMMEVGIEAFYKAAWSANGAEIVNPIGCADCHDPQTMHLTITRPALIEAFERQGRKISEATPQQMRSLVCAQCHVEYYFKGEGKYLTFPWDGGFTVETMEAYYDTMSYSDWTHALSRAPMLKAQHPDYELFLLGPHSQRGLGCADCHMPYKAEGGIKYSDHQIMSPLKNISSTCQTCHRDSEDNLRNYVYTYQDKALEIRNRIEQELSKAHIMARTAWDNGASDANMQQALQLIRQAQWRWDFAVASHGGAFHAPVETQRILAHSLDRSLQAQLELQKVLFSLGVTDIQLPDISTKSKAQEYIGLDMKTLRTEKDNWLKTTLPAWLEKAKSEGKIVSSL</sequence>
<dbReference type="Gene3D" id="1.20.140.10">
    <property type="entry name" value="Butyryl-CoA Dehydrogenase, subunit A, domain 3"/>
    <property type="match status" value="1"/>
</dbReference>
<keyword evidence="11" id="KW-1133">Transmembrane helix</keyword>
<dbReference type="GO" id="GO:0019645">
    <property type="term" value="P:anaerobic electron transport chain"/>
    <property type="evidence" value="ECO:0007669"/>
    <property type="project" value="TreeGrafter"/>
</dbReference>
<dbReference type="GO" id="GO:0020037">
    <property type="term" value="F:heme binding"/>
    <property type="evidence" value="ECO:0007669"/>
    <property type="project" value="TreeGrafter"/>
</dbReference>
<dbReference type="EC" id="1.7.2.2" evidence="3"/>
<evidence type="ECO:0000256" key="2">
    <source>
        <dbReference type="ARBA" id="ARBA00009288"/>
    </source>
</evidence>
<feature type="transmembrane region" description="Helical" evidence="11">
    <location>
        <begin position="14"/>
        <end position="37"/>
    </location>
</feature>
<evidence type="ECO:0000256" key="8">
    <source>
        <dbReference type="ARBA" id="ARBA00023002"/>
    </source>
</evidence>
<keyword evidence="11" id="KW-0472">Membrane</keyword>
<keyword evidence="13" id="KW-1185">Reference proteome</keyword>
<keyword evidence="5" id="KW-0479">Metal-binding</keyword>
<comment type="subcellular location">
    <subcellularLocation>
        <location evidence="1">Cell envelope</location>
    </subcellularLocation>
</comment>
<organism evidence="12 13">
    <name type="scientific">Breznakibacter xylanolyticus</name>
    <dbReference type="NCBI Taxonomy" id="990"/>
    <lineage>
        <taxon>Bacteria</taxon>
        <taxon>Pseudomonadati</taxon>
        <taxon>Bacteroidota</taxon>
        <taxon>Bacteroidia</taxon>
        <taxon>Marinilabiliales</taxon>
        <taxon>Marinilabiliaceae</taxon>
        <taxon>Breznakibacter</taxon>
    </lineage>
</organism>
<dbReference type="GO" id="GO:0042279">
    <property type="term" value="F:nitrite reductase (cytochrome, ammonia-forming) activity"/>
    <property type="evidence" value="ECO:0007669"/>
    <property type="project" value="UniProtKB-EC"/>
</dbReference>
<dbReference type="InterPro" id="IPR036280">
    <property type="entry name" value="Multihaem_cyt_sf"/>
</dbReference>
<dbReference type="PANTHER" id="PTHR30633">
    <property type="entry name" value="CYTOCHROME C-552 RESPIRATORY NITRITE REDUCTASE"/>
    <property type="match status" value="1"/>
</dbReference>
<evidence type="ECO:0000256" key="9">
    <source>
        <dbReference type="ARBA" id="ARBA00023004"/>
    </source>
</evidence>
<proteinExistence type="inferred from homology"/>
<dbReference type="AlphaFoldDB" id="A0A2W7N0D9"/>
<dbReference type="GO" id="GO:0030288">
    <property type="term" value="C:outer membrane-bounded periplasmic space"/>
    <property type="evidence" value="ECO:0007669"/>
    <property type="project" value="TreeGrafter"/>
</dbReference>
<dbReference type="EMBL" id="QKZK01000024">
    <property type="protein sequence ID" value="PZX13588.1"/>
    <property type="molecule type" value="Genomic_DNA"/>
</dbReference>